<dbReference type="Gene3D" id="3.30.479.10">
    <property type="entry name" value="6-pyruvoyl tetrahydropterin synthase/QueD"/>
    <property type="match status" value="1"/>
</dbReference>
<evidence type="ECO:0000256" key="1">
    <source>
        <dbReference type="ARBA" id="ARBA00022723"/>
    </source>
</evidence>
<dbReference type="PIRSF" id="PIRSF006113">
    <property type="entry name" value="PTP_synth"/>
    <property type="match status" value="1"/>
</dbReference>
<evidence type="ECO:0000313" key="5">
    <source>
        <dbReference type="EMBL" id="KQB34140.1"/>
    </source>
</evidence>
<evidence type="ECO:0000256" key="4">
    <source>
        <dbReference type="PIRSR" id="PIRSR006113-2"/>
    </source>
</evidence>
<sequence>MFTIKILGREKNLTWSSGHYVPDNIKCRRLHGHDYALDVEIQCNEISENGMVIDFTVIKNLVKPLIDSMDHKFIIPKNDIKYERENNYYVYVNDQLKLVINSNEAFVFEYNVGSAEYIAIFIYNKLKNELIKYLNNFKLYITVYEGYGNTATFTE</sequence>
<dbReference type="InterPro" id="IPR038418">
    <property type="entry name" value="6-PTP_synth/QueD_sf"/>
</dbReference>
<dbReference type="EMBL" id="LKBG01000253">
    <property type="protein sequence ID" value="KQB34140.1"/>
    <property type="molecule type" value="Genomic_DNA"/>
</dbReference>
<comment type="caution">
    <text evidence="5">The sequence shown here is derived from an EMBL/GenBank/DDBJ whole genome shotgun (WGS) entry which is preliminary data.</text>
</comment>
<dbReference type="Proteomes" id="UP000050320">
    <property type="component" value="Unassembled WGS sequence"/>
</dbReference>
<protein>
    <recommendedName>
        <fullName evidence="7">6-pyruvoyl tetrahydropterin synthase</fullName>
    </recommendedName>
</protein>
<gene>
    <name evidence="5" type="ORF">AOG54_01240</name>
</gene>
<keyword evidence="6" id="KW-1185">Reference proteome</keyword>
<evidence type="ECO:0000256" key="3">
    <source>
        <dbReference type="ARBA" id="ARBA00023239"/>
    </source>
</evidence>
<name>A0A0N8VKM5_9ARCH</name>
<keyword evidence="2 4" id="KW-0862">Zinc</keyword>
<dbReference type="PANTHER" id="PTHR12589">
    <property type="entry name" value="PYRUVOYL TETRAHYDROBIOPTERIN SYNTHASE"/>
    <property type="match status" value="1"/>
</dbReference>
<dbReference type="SUPFAM" id="SSF55620">
    <property type="entry name" value="Tetrahydrobiopterin biosynthesis enzymes-like"/>
    <property type="match status" value="1"/>
</dbReference>
<dbReference type="PANTHER" id="PTHR12589:SF7">
    <property type="entry name" value="6-PYRUVOYL TETRAHYDROBIOPTERIN SYNTHASE"/>
    <property type="match status" value="1"/>
</dbReference>
<dbReference type="InterPro" id="IPR007115">
    <property type="entry name" value="6-PTP_synth/QueD"/>
</dbReference>
<evidence type="ECO:0000313" key="6">
    <source>
        <dbReference type="Proteomes" id="UP000050320"/>
    </source>
</evidence>
<dbReference type="Pfam" id="PF01242">
    <property type="entry name" value="PTPS"/>
    <property type="match status" value="1"/>
</dbReference>
<accession>A0A0N8VKM5</accession>
<dbReference type="GO" id="GO:0016829">
    <property type="term" value="F:lyase activity"/>
    <property type="evidence" value="ECO:0007669"/>
    <property type="project" value="UniProtKB-KW"/>
</dbReference>
<dbReference type="GO" id="GO:0046872">
    <property type="term" value="F:metal ion binding"/>
    <property type="evidence" value="ECO:0007669"/>
    <property type="project" value="UniProtKB-KW"/>
</dbReference>
<comment type="cofactor">
    <cofactor evidence="4">
        <name>Zn(2+)</name>
        <dbReference type="ChEBI" id="CHEBI:29105"/>
    </cofactor>
    <text evidence="4">Binds 1 zinc ion per subunit.</text>
</comment>
<evidence type="ECO:0000256" key="2">
    <source>
        <dbReference type="ARBA" id="ARBA00022833"/>
    </source>
</evidence>
<dbReference type="GeneID" id="84221560"/>
<feature type="binding site" evidence="4">
    <location>
        <position position="33"/>
    </location>
    <ligand>
        <name>Zn(2+)</name>
        <dbReference type="ChEBI" id="CHEBI:29105"/>
    </ligand>
</feature>
<dbReference type="RefSeq" id="WP_052656657.1">
    <property type="nucleotide sequence ID" value="NZ_JBBYJF010000023.1"/>
</dbReference>
<organism evidence="5 6">
    <name type="scientific">Acidiplasma aeolicum</name>
    <dbReference type="NCBI Taxonomy" id="507754"/>
    <lineage>
        <taxon>Archaea</taxon>
        <taxon>Methanobacteriati</taxon>
        <taxon>Thermoplasmatota</taxon>
        <taxon>Thermoplasmata</taxon>
        <taxon>Thermoplasmatales</taxon>
        <taxon>Ferroplasmaceae</taxon>
        <taxon>Acidiplasma</taxon>
    </lineage>
</organism>
<feature type="binding site" evidence="4">
    <location>
        <position position="19"/>
    </location>
    <ligand>
        <name>Zn(2+)</name>
        <dbReference type="ChEBI" id="CHEBI:29105"/>
    </ligand>
</feature>
<keyword evidence="1 4" id="KW-0479">Metal-binding</keyword>
<feature type="binding site" evidence="4">
    <location>
        <position position="31"/>
    </location>
    <ligand>
        <name>Zn(2+)</name>
        <dbReference type="ChEBI" id="CHEBI:29105"/>
    </ligand>
</feature>
<proteinExistence type="predicted"/>
<dbReference type="OrthoDB" id="6529at2157"/>
<keyword evidence="3" id="KW-0456">Lyase</keyword>
<reference evidence="5 6" key="1">
    <citation type="submission" date="2015-09" db="EMBL/GenBank/DDBJ databases">
        <title>Heavy metals and arsenic resistance mechanisms in polyextremophilic archaea of the family Ferroplasmaceae.</title>
        <authorList>
            <person name="Bulaev A.G."/>
            <person name="Kanygina A.V."/>
        </authorList>
    </citation>
    <scope>NUCLEOTIDE SEQUENCE [LARGE SCALE GENOMIC DNA]</scope>
    <source>
        <strain evidence="5 6">VT</strain>
    </source>
</reference>
<dbReference type="AlphaFoldDB" id="A0A0N8VKM5"/>
<evidence type="ECO:0008006" key="7">
    <source>
        <dbReference type="Google" id="ProtNLM"/>
    </source>
</evidence>